<dbReference type="GeneID" id="27898549"/>
<organism evidence="2 3">
    <name type="scientific">Sphaerulina musiva (strain SO2202)</name>
    <name type="common">Poplar stem canker fungus</name>
    <name type="synonym">Septoria musiva</name>
    <dbReference type="NCBI Taxonomy" id="692275"/>
    <lineage>
        <taxon>Eukaryota</taxon>
        <taxon>Fungi</taxon>
        <taxon>Dikarya</taxon>
        <taxon>Ascomycota</taxon>
        <taxon>Pezizomycotina</taxon>
        <taxon>Dothideomycetes</taxon>
        <taxon>Dothideomycetidae</taxon>
        <taxon>Mycosphaerellales</taxon>
        <taxon>Mycosphaerellaceae</taxon>
        <taxon>Sphaerulina</taxon>
    </lineage>
</organism>
<name>N1QLT5_SPHMS</name>
<reference evidence="2 3" key="1">
    <citation type="journal article" date="2012" name="PLoS Pathog.">
        <title>Diverse lifestyles and strategies of plant pathogenesis encoded in the genomes of eighteen Dothideomycetes fungi.</title>
        <authorList>
            <person name="Ohm R.A."/>
            <person name="Feau N."/>
            <person name="Henrissat B."/>
            <person name="Schoch C.L."/>
            <person name="Horwitz B.A."/>
            <person name="Barry K.W."/>
            <person name="Condon B.J."/>
            <person name="Copeland A.C."/>
            <person name="Dhillon B."/>
            <person name="Glaser F."/>
            <person name="Hesse C.N."/>
            <person name="Kosti I."/>
            <person name="LaButti K."/>
            <person name="Lindquist E.A."/>
            <person name="Lucas S."/>
            <person name="Salamov A.A."/>
            <person name="Bradshaw R.E."/>
            <person name="Ciuffetti L."/>
            <person name="Hamelin R.C."/>
            <person name="Kema G.H.J."/>
            <person name="Lawrence C."/>
            <person name="Scott J.A."/>
            <person name="Spatafora J.W."/>
            <person name="Turgeon B.G."/>
            <person name="de Wit P.J.G.M."/>
            <person name="Zhong S."/>
            <person name="Goodwin S.B."/>
            <person name="Grigoriev I.V."/>
        </authorList>
    </citation>
    <scope>NUCLEOTIDE SEQUENCE [LARGE SCALE GENOMIC DNA]</scope>
    <source>
        <strain evidence="2 3">SO2202</strain>
    </source>
</reference>
<proteinExistence type="predicted"/>
<dbReference type="Proteomes" id="UP000016931">
    <property type="component" value="Unassembled WGS sequence"/>
</dbReference>
<sequence>MSNTDWLIRNLDLATQWAVKIADAYHKVKGDRTQMVFLGDQTVASLLQIVARGYTNPEPAHPEPARLEPQTPIRTKQQAPQRFTPRTPAIKAEANLYQWIRNQSPRSPMPTIVYRTRVFTELRKMTLREAEYLCKVANEAGDGLMHGTGVRVGLWSENDPVQLQSLTDWDDNTYEATDAYYVPTAEVGNKYSYYLAQSPHDTLYAQNPRRQPPGERERQIQVPET</sequence>
<evidence type="ECO:0000313" key="2">
    <source>
        <dbReference type="EMBL" id="EMF12346.1"/>
    </source>
</evidence>
<gene>
    <name evidence="2" type="ORF">SEPMUDRAFT_118275</name>
</gene>
<feature type="compositionally biased region" description="Polar residues" evidence="1">
    <location>
        <begin position="72"/>
        <end position="81"/>
    </location>
</feature>
<feature type="region of interest" description="Disordered" evidence="1">
    <location>
        <begin position="203"/>
        <end position="225"/>
    </location>
</feature>
<dbReference type="HOGENOM" id="CLU_1230571_0_0_1"/>
<feature type="region of interest" description="Disordered" evidence="1">
    <location>
        <begin position="55"/>
        <end position="83"/>
    </location>
</feature>
<evidence type="ECO:0000313" key="3">
    <source>
        <dbReference type="Proteomes" id="UP000016931"/>
    </source>
</evidence>
<accession>N1QLT5</accession>
<keyword evidence="3" id="KW-1185">Reference proteome</keyword>
<protein>
    <submittedName>
        <fullName evidence="2">Uncharacterized protein</fullName>
    </submittedName>
</protein>
<dbReference type="RefSeq" id="XP_016760467.1">
    <property type="nucleotide sequence ID" value="XM_016901412.1"/>
</dbReference>
<evidence type="ECO:0000256" key="1">
    <source>
        <dbReference type="SAM" id="MobiDB-lite"/>
    </source>
</evidence>
<dbReference type="AlphaFoldDB" id="N1QLT5"/>
<dbReference type="EMBL" id="KB456265">
    <property type="protein sequence ID" value="EMF12346.1"/>
    <property type="molecule type" value="Genomic_DNA"/>
</dbReference>